<evidence type="ECO:0008006" key="2">
    <source>
        <dbReference type="Google" id="ProtNLM"/>
    </source>
</evidence>
<evidence type="ECO:0000313" key="1">
    <source>
        <dbReference type="EMBL" id="KAA6325875.1"/>
    </source>
</evidence>
<accession>A0A5J4QX11</accession>
<protein>
    <recommendedName>
        <fullName evidence="2">DUF2971 domain-containing protein</fullName>
    </recommendedName>
</protein>
<name>A0A5J4QX11_9ZZZZ</name>
<proteinExistence type="predicted"/>
<dbReference type="InterPro" id="IPR027434">
    <property type="entry name" value="Homing_endonucl"/>
</dbReference>
<dbReference type="SUPFAM" id="SSF55608">
    <property type="entry name" value="Homing endonucleases"/>
    <property type="match status" value="1"/>
</dbReference>
<dbReference type="EMBL" id="SNRY01002274">
    <property type="protein sequence ID" value="KAA6325875.1"/>
    <property type="molecule type" value="Genomic_DNA"/>
</dbReference>
<reference evidence="1" key="1">
    <citation type="submission" date="2019-03" db="EMBL/GenBank/DDBJ databases">
        <title>Single cell metagenomics reveals metabolic interactions within the superorganism composed of flagellate Streblomastix strix and complex community of Bacteroidetes bacteria on its surface.</title>
        <authorList>
            <person name="Treitli S.C."/>
            <person name="Kolisko M."/>
            <person name="Husnik F."/>
            <person name="Keeling P."/>
            <person name="Hampl V."/>
        </authorList>
    </citation>
    <scope>NUCLEOTIDE SEQUENCE</scope>
    <source>
        <strain evidence="1">STM</strain>
    </source>
</reference>
<dbReference type="AlphaFoldDB" id="A0A5J4QX11"/>
<comment type="caution">
    <text evidence="1">The sequence shown here is derived from an EMBL/GenBank/DDBJ whole genome shotgun (WGS) entry which is preliminary data.</text>
</comment>
<gene>
    <name evidence="1" type="ORF">EZS27_024957</name>
</gene>
<organism evidence="1">
    <name type="scientific">termite gut metagenome</name>
    <dbReference type="NCBI Taxonomy" id="433724"/>
    <lineage>
        <taxon>unclassified sequences</taxon>
        <taxon>metagenomes</taxon>
        <taxon>organismal metagenomes</taxon>
    </lineage>
</organism>
<sequence>MMTGSLYYKYRNLDNFRNFVDIILKNRLYTAKYKDLNDPMEGLYYYQKGKLNRDIRDKLLKEKEGLRLCSLSKVKDNQLMWSHYTNGQRGVAIGLRIDDTRYTVRTIQYNGLAYIQNHDFNNQTAIEILSHKLEVWNYEEEVRVFERNEYFIDVRIEEVITGVAMSNADFDFVKKLIKRINPEIKIIKAKTFMNN</sequence>